<protein>
    <recommendedName>
        <fullName evidence="3">CUB domain-containing protein</fullName>
    </recommendedName>
</protein>
<evidence type="ECO:0000256" key="2">
    <source>
        <dbReference type="PROSITE-ProRule" id="PRU00059"/>
    </source>
</evidence>
<dbReference type="PROSITE" id="PS01180">
    <property type="entry name" value="CUB"/>
    <property type="match status" value="1"/>
</dbReference>
<proteinExistence type="predicted"/>
<dbReference type="AlphaFoldDB" id="A0AAD9KUK2"/>
<comment type="caution">
    <text evidence="4">The sequence shown here is derived from an EMBL/GenBank/DDBJ whole genome shotgun (WGS) entry which is preliminary data.</text>
</comment>
<evidence type="ECO:0000313" key="5">
    <source>
        <dbReference type="Proteomes" id="UP001209878"/>
    </source>
</evidence>
<evidence type="ECO:0000259" key="3">
    <source>
        <dbReference type="PROSITE" id="PS01180"/>
    </source>
</evidence>
<gene>
    <name evidence="4" type="ORF">NP493_579g00013</name>
</gene>
<dbReference type="SUPFAM" id="SSF49854">
    <property type="entry name" value="Spermadhesin, CUB domain"/>
    <property type="match status" value="1"/>
</dbReference>
<organism evidence="4 5">
    <name type="scientific">Ridgeia piscesae</name>
    <name type="common">Tubeworm</name>
    <dbReference type="NCBI Taxonomy" id="27915"/>
    <lineage>
        <taxon>Eukaryota</taxon>
        <taxon>Metazoa</taxon>
        <taxon>Spiralia</taxon>
        <taxon>Lophotrochozoa</taxon>
        <taxon>Annelida</taxon>
        <taxon>Polychaeta</taxon>
        <taxon>Sedentaria</taxon>
        <taxon>Canalipalpata</taxon>
        <taxon>Sabellida</taxon>
        <taxon>Siboglinidae</taxon>
        <taxon>Ridgeia</taxon>
    </lineage>
</organism>
<reference evidence="4" key="1">
    <citation type="journal article" date="2023" name="Mol. Biol. Evol.">
        <title>Third-Generation Sequencing Reveals the Adaptive Role of the Epigenome in Three Deep-Sea Polychaetes.</title>
        <authorList>
            <person name="Perez M."/>
            <person name="Aroh O."/>
            <person name="Sun Y."/>
            <person name="Lan Y."/>
            <person name="Juniper S.K."/>
            <person name="Young C.R."/>
            <person name="Angers B."/>
            <person name="Qian P.Y."/>
        </authorList>
    </citation>
    <scope>NUCLEOTIDE SEQUENCE</scope>
    <source>
        <strain evidence="4">R07B-5</strain>
    </source>
</reference>
<sequence length="171" mass="19670">MHAIAYKYIVVCSTLSWFTCCSPTSSSTRHVRSRTEKCLSTRNYNQADGRGAYRHGDKCNWLLKAPAGKKIMVCFAGPRFSTWCIRDAPTCYQWVELKYKQQLVHGGPRCCCNPGHLPKFNGKDTLTSKSNKMMVIFNAEYTIFETKNRPRLQIPQHYIKGFKLCYKLAPK</sequence>
<evidence type="ECO:0000256" key="1">
    <source>
        <dbReference type="ARBA" id="ARBA00023157"/>
    </source>
</evidence>
<keyword evidence="5" id="KW-1185">Reference proteome</keyword>
<name>A0AAD9KUK2_RIDPI</name>
<dbReference type="Gene3D" id="2.60.120.290">
    <property type="entry name" value="Spermadhesin, CUB domain"/>
    <property type="match status" value="1"/>
</dbReference>
<dbReference type="InterPro" id="IPR000859">
    <property type="entry name" value="CUB_dom"/>
</dbReference>
<keyword evidence="1" id="KW-1015">Disulfide bond</keyword>
<evidence type="ECO:0000313" key="4">
    <source>
        <dbReference type="EMBL" id="KAK2177792.1"/>
    </source>
</evidence>
<dbReference type="InterPro" id="IPR035914">
    <property type="entry name" value="Sperma_CUB_dom_sf"/>
</dbReference>
<accession>A0AAD9KUK2</accession>
<comment type="caution">
    <text evidence="2">Lacks conserved residue(s) required for the propagation of feature annotation.</text>
</comment>
<dbReference type="EMBL" id="JAODUO010000578">
    <property type="protein sequence ID" value="KAK2177792.1"/>
    <property type="molecule type" value="Genomic_DNA"/>
</dbReference>
<dbReference type="Proteomes" id="UP001209878">
    <property type="component" value="Unassembled WGS sequence"/>
</dbReference>
<feature type="domain" description="CUB" evidence="3">
    <location>
        <begin position="21"/>
        <end position="169"/>
    </location>
</feature>